<evidence type="ECO:0000313" key="2">
    <source>
        <dbReference type="Proteomes" id="UP000635278"/>
    </source>
</evidence>
<accession>A0ABX0JTQ8</accession>
<protein>
    <recommendedName>
        <fullName evidence="3">N-acetyltransferase domain-containing protein</fullName>
    </recommendedName>
</protein>
<keyword evidence="2" id="KW-1185">Reference proteome</keyword>
<evidence type="ECO:0000313" key="1">
    <source>
        <dbReference type="EMBL" id="NHN84939.1"/>
    </source>
</evidence>
<organism evidence="1 2">
    <name type="scientific">Acetobacter musti</name>
    <dbReference type="NCBI Taxonomy" id="864732"/>
    <lineage>
        <taxon>Bacteria</taxon>
        <taxon>Pseudomonadati</taxon>
        <taxon>Pseudomonadota</taxon>
        <taxon>Alphaproteobacteria</taxon>
        <taxon>Acetobacterales</taxon>
        <taxon>Acetobacteraceae</taxon>
        <taxon>Acetobacter</taxon>
    </lineage>
</organism>
<proteinExistence type="predicted"/>
<comment type="caution">
    <text evidence="1">The sequence shown here is derived from an EMBL/GenBank/DDBJ whole genome shotgun (WGS) entry which is preliminary data.</text>
</comment>
<gene>
    <name evidence="1" type="ORF">GOB93_09830</name>
</gene>
<dbReference type="RefSeq" id="WP_173583334.1">
    <property type="nucleotide sequence ID" value="NZ_WOTB01000011.1"/>
</dbReference>
<sequence>MNGDEDDVSIRVAPMFPADIPLVFPLLQLHDPCLTQRVWQRRGMRLAQAGELKKKGVILARYAEWPGPCAAAFYQVEAENTRRKRLLSVEMVTAAMLGTAWPAMRELARASTRIATRFGCEETRLQITTDNPALISRFRTEGFADGVILLHKNLTSPELSKN</sequence>
<name>A0ABX0JTQ8_9PROT</name>
<dbReference type="Proteomes" id="UP000635278">
    <property type="component" value="Unassembled WGS sequence"/>
</dbReference>
<evidence type="ECO:0008006" key="3">
    <source>
        <dbReference type="Google" id="ProtNLM"/>
    </source>
</evidence>
<reference evidence="1 2" key="1">
    <citation type="journal article" date="2020" name="Int. J. Syst. Evol. Microbiol.">
        <title>Novel acetic acid bacteria from cider fermentations: Acetobacter conturbans sp. nov. and Acetobacter fallax sp. nov.</title>
        <authorList>
            <person name="Sombolestani A.S."/>
            <person name="Cleenwerck I."/>
            <person name="Cnockaert M."/>
            <person name="Borremans W."/>
            <person name="Wieme A.D."/>
            <person name="De Vuyst L."/>
            <person name="Vandamme P."/>
        </authorList>
    </citation>
    <scope>NUCLEOTIDE SEQUENCE [LARGE SCALE GENOMIC DNA]</scope>
    <source>
        <strain evidence="1 2">LMG 30640</strain>
    </source>
</reference>
<dbReference type="EMBL" id="WOTB01000011">
    <property type="protein sequence ID" value="NHN84939.1"/>
    <property type="molecule type" value="Genomic_DNA"/>
</dbReference>